<dbReference type="PANTHER" id="PTHR10000">
    <property type="entry name" value="PHOSPHOSERINE PHOSPHATASE"/>
    <property type="match status" value="1"/>
</dbReference>
<dbReference type="Proteomes" id="UP000051655">
    <property type="component" value="Unassembled WGS sequence"/>
</dbReference>
<dbReference type="SFLD" id="SFLDS00003">
    <property type="entry name" value="Haloacid_Dehalogenase"/>
    <property type="match status" value="1"/>
</dbReference>
<name>A0A0R2JCN5_9LACO</name>
<dbReference type="InterPro" id="IPR000150">
    <property type="entry name" value="Cof"/>
</dbReference>
<dbReference type="GO" id="GO:0000287">
    <property type="term" value="F:magnesium ion binding"/>
    <property type="evidence" value="ECO:0007669"/>
    <property type="project" value="TreeGrafter"/>
</dbReference>
<dbReference type="PANTHER" id="PTHR10000:SF8">
    <property type="entry name" value="HAD SUPERFAMILY HYDROLASE-LIKE, TYPE 3"/>
    <property type="match status" value="1"/>
</dbReference>
<dbReference type="Gene3D" id="3.40.50.1000">
    <property type="entry name" value="HAD superfamily/HAD-like"/>
    <property type="match status" value="1"/>
</dbReference>
<dbReference type="OrthoDB" id="9790031at2"/>
<gene>
    <name evidence="1" type="ORF">IV73_GL000846</name>
</gene>
<evidence type="ECO:0000313" key="2">
    <source>
        <dbReference type="Proteomes" id="UP000051655"/>
    </source>
</evidence>
<dbReference type="EMBL" id="JQBP01000003">
    <property type="protein sequence ID" value="KRN75086.1"/>
    <property type="molecule type" value="Genomic_DNA"/>
</dbReference>
<evidence type="ECO:0000313" key="1">
    <source>
        <dbReference type="EMBL" id="KRN75086.1"/>
    </source>
</evidence>
<dbReference type="STRING" id="1616.IV73_GL000846"/>
<sequence length="284" mass="31139">MTYRMFVSDLDETLLNDDGTVNQKNVAAIKAAVAQGFKFVPNTGRSFNSVQPLLEILGLKGLKDQYVISYNGGAIVENAGNKVLLTRALDPQLASQIFEAGIQVNSEIDAHIYTVNHLFIYNLSVTDRRYMSERAVPYQKIEYPNADFWTNAEPIMKVIFEHPEPAVREQIMTQVLTTVGSEAVEATYSSSRYVEFNRAGVEKGSATQLLAEQLGMDMSEVMAIGDNSNDLAMLEAAGLGIAVANGIEEVKKMANVVMKYDNNHGAVAEALEKYVLKGVDDASI</sequence>
<dbReference type="CDD" id="cd07516">
    <property type="entry name" value="HAD_Pase"/>
    <property type="match status" value="1"/>
</dbReference>
<dbReference type="Pfam" id="PF08282">
    <property type="entry name" value="Hydrolase_3"/>
    <property type="match status" value="1"/>
</dbReference>
<proteinExistence type="predicted"/>
<keyword evidence="1" id="KW-0378">Hydrolase</keyword>
<dbReference type="AlphaFoldDB" id="A0A0R2JCN5"/>
<dbReference type="SFLD" id="SFLDG01140">
    <property type="entry name" value="C2.B:_Phosphomannomutase_and_P"/>
    <property type="match status" value="1"/>
</dbReference>
<dbReference type="NCBIfam" id="TIGR01484">
    <property type="entry name" value="HAD-SF-IIB"/>
    <property type="match status" value="1"/>
</dbReference>
<dbReference type="PATRIC" id="fig|1616.3.peg.866"/>
<dbReference type="NCBIfam" id="TIGR00099">
    <property type="entry name" value="Cof-subfamily"/>
    <property type="match status" value="1"/>
</dbReference>
<comment type="caution">
    <text evidence="1">The sequence shown here is derived from an EMBL/GenBank/DDBJ whole genome shotgun (WGS) entry which is preliminary data.</text>
</comment>
<dbReference type="GO" id="GO:0005829">
    <property type="term" value="C:cytosol"/>
    <property type="evidence" value="ECO:0007669"/>
    <property type="project" value="TreeGrafter"/>
</dbReference>
<dbReference type="RefSeq" id="WP_057755217.1">
    <property type="nucleotide sequence ID" value="NZ_JQBP01000003.1"/>
</dbReference>
<reference evidence="1 2" key="1">
    <citation type="journal article" date="2015" name="Genome Announc.">
        <title>Expanding the biotechnology potential of lactobacilli through comparative genomics of 213 strains and associated genera.</title>
        <authorList>
            <person name="Sun Z."/>
            <person name="Harris H.M."/>
            <person name="McCann A."/>
            <person name="Guo C."/>
            <person name="Argimon S."/>
            <person name="Zhang W."/>
            <person name="Yang X."/>
            <person name="Jeffery I.B."/>
            <person name="Cooney J.C."/>
            <person name="Kagawa T.F."/>
            <person name="Liu W."/>
            <person name="Song Y."/>
            <person name="Salvetti E."/>
            <person name="Wrobel A."/>
            <person name="Rasinkangas P."/>
            <person name="Parkhill J."/>
            <person name="Rea M.C."/>
            <person name="O'Sullivan O."/>
            <person name="Ritari J."/>
            <person name="Douillard F.P."/>
            <person name="Paul Ross R."/>
            <person name="Yang R."/>
            <person name="Briner A.E."/>
            <person name="Felis G.E."/>
            <person name="de Vos W.M."/>
            <person name="Barrangou R."/>
            <person name="Klaenhammer T.R."/>
            <person name="Caufield P.W."/>
            <person name="Cui Y."/>
            <person name="Zhang H."/>
            <person name="O'Toole P.W."/>
        </authorList>
    </citation>
    <scope>NUCLEOTIDE SEQUENCE [LARGE SCALE GENOMIC DNA]</scope>
    <source>
        <strain evidence="1 2">DSM 20593</strain>
    </source>
</reference>
<dbReference type="InterPro" id="IPR006379">
    <property type="entry name" value="HAD-SF_hydro_IIB"/>
</dbReference>
<dbReference type="GO" id="GO:0016791">
    <property type="term" value="F:phosphatase activity"/>
    <property type="evidence" value="ECO:0007669"/>
    <property type="project" value="TreeGrafter"/>
</dbReference>
<organism evidence="1 2">
    <name type="scientific">Weissella kandleri</name>
    <dbReference type="NCBI Taxonomy" id="1616"/>
    <lineage>
        <taxon>Bacteria</taxon>
        <taxon>Bacillati</taxon>
        <taxon>Bacillota</taxon>
        <taxon>Bacilli</taxon>
        <taxon>Lactobacillales</taxon>
        <taxon>Lactobacillaceae</taxon>
        <taxon>Weissella</taxon>
    </lineage>
</organism>
<dbReference type="Gene3D" id="3.30.1240.10">
    <property type="match status" value="1"/>
</dbReference>
<dbReference type="SUPFAM" id="SSF56784">
    <property type="entry name" value="HAD-like"/>
    <property type="match status" value="1"/>
</dbReference>
<dbReference type="InterPro" id="IPR023214">
    <property type="entry name" value="HAD_sf"/>
</dbReference>
<keyword evidence="2" id="KW-1185">Reference proteome</keyword>
<dbReference type="InterPro" id="IPR036412">
    <property type="entry name" value="HAD-like_sf"/>
</dbReference>
<accession>A0A0R2JCN5</accession>
<protein>
    <submittedName>
        <fullName evidence="1">HAD superfamily hydrolase</fullName>
    </submittedName>
</protein>